<proteinExistence type="predicted"/>
<accession>A0AAV5UFA0</accession>
<dbReference type="InterPro" id="IPR044123">
    <property type="entry name" value="W2_eIF2B_epsilon"/>
</dbReference>
<dbReference type="GO" id="GO:0003743">
    <property type="term" value="F:translation initiation factor activity"/>
    <property type="evidence" value="ECO:0007669"/>
    <property type="project" value="TreeGrafter"/>
</dbReference>
<dbReference type="PANTHER" id="PTHR45887">
    <property type="entry name" value="TRANSLATION INITIATION FACTOR EIF-2B SUBUNIT EPSILON"/>
    <property type="match status" value="1"/>
</dbReference>
<feature type="region of interest" description="Disordered" evidence="1">
    <location>
        <begin position="1"/>
        <end position="26"/>
    </location>
</feature>
<dbReference type="Gene3D" id="1.25.40.180">
    <property type="match status" value="1"/>
</dbReference>
<dbReference type="GO" id="GO:0031369">
    <property type="term" value="F:translation initiation factor binding"/>
    <property type="evidence" value="ECO:0007669"/>
    <property type="project" value="InterPro"/>
</dbReference>
<gene>
    <name evidence="3" type="ORF">PENTCL1PPCAC_27441</name>
</gene>
<name>A0AAV5UFA0_9BILA</name>
<reference evidence="3" key="1">
    <citation type="submission" date="2023-10" db="EMBL/GenBank/DDBJ databases">
        <title>Genome assembly of Pristionchus species.</title>
        <authorList>
            <person name="Yoshida K."/>
            <person name="Sommer R.J."/>
        </authorList>
    </citation>
    <scope>NUCLEOTIDE SEQUENCE</scope>
    <source>
        <strain evidence="3">RS0144</strain>
    </source>
</reference>
<dbReference type="InterPro" id="IPR016024">
    <property type="entry name" value="ARM-type_fold"/>
</dbReference>
<dbReference type="SMART" id="SM00515">
    <property type="entry name" value="eIF5C"/>
    <property type="match status" value="1"/>
</dbReference>
<keyword evidence="4" id="KW-1185">Reference proteome</keyword>
<dbReference type="GO" id="GO:0005851">
    <property type="term" value="C:eukaryotic translation initiation factor 2B complex"/>
    <property type="evidence" value="ECO:0007669"/>
    <property type="project" value="TreeGrafter"/>
</dbReference>
<evidence type="ECO:0000313" key="4">
    <source>
        <dbReference type="Proteomes" id="UP001432027"/>
    </source>
</evidence>
<dbReference type="AlphaFoldDB" id="A0AAV5UFA0"/>
<sequence length="177" mass="20493">ERDTEREKEQGEKIEKEEGEKGAEKEFTQDVLDSLNAALSLGEIPQEKILMMVLEINSSKREYNISMDRMSSLIFIAFLRLHNNHKFSTLKQRIDNYTQLLCKYYSTRSAQNGLLKGLNEVYASNRGLFSPIVAKIIHHLFEVDILEEESILEWHGNLDPKDPIKDLVGVLIDWLNE</sequence>
<dbReference type="PROSITE" id="PS51363">
    <property type="entry name" value="W2"/>
    <property type="match status" value="1"/>
</dbReference>
<feature type="non-terminal residue" evidence="3">
    <location>
        <position position="177"/>
    </location>
</feature>
<dbReference type="InterPro" id="IPR003307">
    <property type="entry name" value="W2_domain"/>
</dbReference>
<comment type="caution">
    <text evidence="3">The sequence shown here is derived from an EMBL/GenBank/DDBJ whole genome shotgun (WGS) entry which is preliminary data.</text>
</comment>
<evidence type="ECO:0000259" key="2">
    <source>
        <dbReference type="PROSITE" id="PS51363"/>
    </source>
</evidence>
<organism evidence="3 4">
    <name type="scientific">Pristionchus entomophagus</name>
    <dbReference type="NCBI Taxonomy" id="358040"/>
    <lineage>
        <taxon>Eukaryota</taxon>
        <taxon>Metazoa</taxon>
        <taxon>Ecdysozoa</taxon>
        <taxon>Nematoda</taxon>
        <taxon>Chromadorea</taxon>
        <taxon>Rhabditida</taxon>
        <taxon>Rhabditina</taxon>
        <taxon>Diplogasteromorpha</taxon>
        <taxon>Diplogasteroidea</taxon>
        <taxon>Neodiplogasteridae</taxon>
        <taxon>Pristionchus</taxon>
    </lineage>
</organism>
<dbReference type="SUPFAM" id="SSF48371">
    <property type="entry name" value="ARM repeat"/>
    <property type="match status" value="1"/>
</dbReference>
<evidence type="ECO:0000313" key="3">
    <source>
        <dbReference type="EMBL" id="GMT05267.1"/>
    </source>
</evidence>
<evidence type="ECO:0000256" key="1">
    <source>
        <dbReference type="SAM" id="MobiDB-lite"/>
    </source>
</evidence>
<dbReference type="PANTHER" id="PTHR45887:SF1">
    <property type="entry name" value="TRANSLATION INITIATION FACTOR EIF-2B SUBUNIT EPSILON"/>
    <property type="match status" value="1"/>
</dbReference>
<dbReference type="Pfam" id="PF02020">
    <property type="entry name" value="W2"/>
    <property type="match status" value="1"/>
</dbReference>
<dbReference type="EMBL" id="BTSX01000006">
    <property type="protein sequence ID" value="GMT05267.1"/>
    <property type="molecule type" value="Genomic_DNA"/>
</dbReference>
<dbReference type="GO" id="GO:0005085">
    <property type="term" value="F:guanyl-nucleotide exchange factor activity"/>
    <property type="evidence" value="ECO:0007669"/>
    <property type="project" value="InterPro"/>
</dbReference>
<protein>
    <recommendedName>
        <fullName evidence="2">W2 domain-containing protein</fullName>
    </recommendedName>
</protein>
<feature type="domain" description="W2" evidence="2">
    <location>
        <begin position="17"/>
        <end position="177"/>
    </location>
</feature>
<dbReference type="Proteomes" id="UP001432027">
    <property type="component" value="Unassembled WGS sequence"/>
</dbReference>
<feature type="non-terminal residue" evidence="3">
    <location>
        <position position="1"/>
    </location>
</feature>
<dbReference type="InterPro" id="IPR051956">
    <property type="entry name" value="eIF2B_epsilon"/>
</dbReference>
<dbReference type="CDD" id="cd11558">
    <property type="entry name" value="W2_eIF2B_epsilon"/>
    <property type="match status" value="1"/>
</dbReference>